<reference evidence="5" key="3">
    <citation type="submission" date="2025-04" db="UniProtKB">
        <authorList>
            <consortium name="RefSeq"/>
        </authorList>
    </citation>
    <scope>IDENTIFICATION</scope>
    <source>
        <strain evidence="5">CBS 304.34</strain>
    </source>
</reference>
<feature type="domain" description="DUF7702" evidence="2">
    <location>
        <begin position="4"/>
        <end position="267"/>
    </location>
</feature>
<feature type="transmembrane region" description="Helical" evidence="1">
    <location>
        <begin position="118"/>
        <end position="139"/>
    </location>
</feature>
<dbReference type="GeneID" id="54463069"/>
<evidence type="ECO:0000313" key="4">
    <source>
        <dbReference type="Proteomes" id="UP000504636"/>
    </source>
</evidence>
<evidence type="ECO:0000313" key="3">
    <source>
        <dbReference type="EMBL" id="KAF2808024.1"/>
    </source>
</evidence>
<name>A0A6A6YJ61_9PEZI</name>
<feature type="transmembrane region" description="Helical" evidence="1">
    <location>
        <begin position="76"/>
        <end position="97"/>
    </location>
</feature>
<proteinExistence type="predicted"/>
<dbReference type="InterPro" id="IPR056119">
    <property type="entry name" value="DUF7702"/>
</dbReference>
<gene>
    <name evidence="3 5" type="ORF">BDZ99DRAFT_478526</name>
</gene>
<keyword evidence="1" id="KW-0812">Transmembrane</keyword>
<dbReference type="RefSeq" id="XP_033574988.1">
    <property type="nucleotide sequence ID" value="XM_033722176.1"/>
</dbReference>
<dbReference type="OrthoDB" id="2560628at2759"/>
<protein>
    <recommendedName>
        <fullName evidence="2">DUF7702 domain-containing protein</fullName>
    </recommendedName>
</protein>
<dbReference type="PANTHER" id="PTHR42109:SF2">
    <property type="entry name" value="INTEGRAL MEMBRANE PROTEIN"/>
    <property type="match status" value="1"/>
</dbReference>
<dbReference type="Pfam" id="PF24800">
    <property type="entry name" value="DUF7702"/>
    <property type="match status" value="1"/>
</dbReference>
<evidence type="ECO:0000313" key="5">
    <source>
        <dbReference type="RefSeq" id="XP_033574988.1"/>
    </source>
</evidence>
<keyword evidence="4" id="KW-1185">Reference proteome</keyword>
<reference evidence="3 5" key="1">
    <citation type="journal article" date="2020" name="Stud. Mycol.">
        <title>101 Dothideomycetes genomes: a test case for predicting lifestyles and emergence of pathogens.</title>
        <authorList>
            <person name="Haridas S."/>
            <person name="Albert R."/>
            <person name="Binder M."/>
            <person name="Bloem J."/>
            <person name="Labutti K."/>
            <person name="Salamov A."/>
            <person name="Andreopoulos B."/>
            <person name="Baker S."/>
            <person name="Barry K."/>
            <person name="Bills G."/>
            <person name="Bluhm B."/>
            <person name="Cannon C."/>
            <person name="Castanera R."/>
            <person name="Culley D."/>
            <person name="Daum C."/>
            <person name="Ezra D."/>
            <person name="Gonzalez J."/>
            <person name="Henrissat B."/>
            <person name="Kuo A."/>
            <person name="Liang C."/>
            <person name="Lipzen A."/>
            <person name="Lutzoni F."/>
            <person name="Magnuson J."/>
            <person name="Mondo S."/>
            <person name="Nolan M."/>
            <person name="Ohm R."/>
            <person name="Pangilinan J."/>
            <person name="Park H.-J."/>
            <person name="Ramirez L."/>
            <person name="Alfaro M."/>
            <person name="Sun H."/>
            <person name="Tritt A."/>
            <person name="Yoshinaga Y."/>
            <person name="Zwiers L.-H."/>
            <person name="Turgeon B."/>
            <person name="Goodwin S."/>
            <person name="Spatafora J."/>
            <person name="Crous P."/>
            <person name="Grigoriev I."/>
        </authorList>
    </citation>
    <scope>NUCLEOTIDE SEQUENCE</scope>
    <source>
        <strain evidence="3 5">CBS 304.34</strain>
    </source>
</reference>
<evidence type="ECO:0000259" key="2">
    <source>
        <dbReference type="Pfam" id="PF24800"/>
    </source>
</evidence>
<accession>A0A6A6YJ61</accession>
<dbReference type="Proteomes" id="UP000504636">
    <property type="component" value="Unplaced"/>
</dbReference>
<dbReference type="EMBL" id="MU003704">
    <property type="protein sequence ID" value="KAF2808024.1"/>
    <property type="molecule type" value="Genomic_DNA"/>
</dbReference>
<feature type="transmembrane region" description="Helical" evidence="1">
    <location>
        <begin position="37"/>
        <end position="56"/>
    </location>
</feature>
<keyword evidence="1" id="KW-0472">Membrane</keyword>
<keyword evidence="1" id="KW-1133">Transmembrane helix</keyword>
<feature type="transmembrane region" description="Helical" evidence="1">
    <location>
        <begin position="240"/>
        <end position="265"/>
    </location>
</feature>
<dbReference type="AlphaFoldDB" id="A0A6A6YJ61"/>
<feature type="transmembrane region" description="Helical" evidence="1">
    <location>
        <begin position="6"/>
        <end position="25"/>
    </location>
</feature>
<evidence type="ECO:0000256" key="1">
    <source>
        <dbReference type="SAM" id="Phobius"/>
    </source>
</evidence>
<dbReference type="PANTHER" id="PTHR42109">
    <property type="entry name" value="UNPLACED GENOMIC SCAFFOLD UM_SCAF_CONTIG_1.265, WHOLE GENOME SHOTGUN SEQUENCE"/>
    <property type="match status" value="1"/>
</dbReference>
<organism evidence="3">
    <name type="scientific">Mytilinidion resinicola</name>
    <dbReference type="NCBI Taxonomy" id="574789"/>
    <lineage>
        <taxon>Eukaryota</taxon>
        <taxon>Fungi</taxon>
        <taxon>Dikarya</taxon>
        <taxon>Ascomycota</taxon>
        <taxon>Pezizomycotina</taxon>
        <taxon>Dothideomycetes</taxon>
        <taxon>Pleosporomycetidae</taxon>
        <taxon>Mytilinidiales</taxon>
        <taxon>Mytilinidiaceae</taxon>
        <taxon>Mytilinidion</taxon>
    </lineage>
</organism>
<feature type="transmembrane region" description="Helical" evidence="1">
    <location>
        <begin position="159"/>
        <end position="183"/>
    </location>
</feature>
<sequence length="284" mass="30631">MALSNHGIIAAIEVAVYILLLAPAIHNVVHFGVRQHTGWLFMCIFSMFKITGASLLIYTNENPSKASIGLQVATQIFYQIALGPLLSATLSFFNGSTPTKASKSSSRGVRGLLTNLPHFLRLIHLVVIVAVALGVMGGINRAPTSNGQINKSKYDSGATYSKISSCLLLVALIGITYGLIRYWSARSLMSEPQRTLLPAIGFAIPLLFMRVVYSLLASFTLDTSGNMNRTKIFNMFSGNIAAYIVLAMLPQIGVVVLYSVTGFIAKKKHQHTKIADGSNGKIPA</sequence>
<reference evidence="5" key="2">
    <citation type="submission" date="2020-04" db="EMBL/GenBank/DDBJ databases">
        <authorList>
            <consortium name="NCBI Genome Project"/>
        </authorList>
    </citation>
    <scope>NUCLEOTIDE SEQUENCE</scope>
    <source>
        <strain evidence="5">CBS 304.34</strain>
    </source>
</reference>
<feature type="transmembrane region" description="Helical" evidence="1">
    <location>
        <begin position="195"/>
        <end position="220"/>
    </location>
</feature>